<proteinExistence type="inferred from homology"/>
<feature type="compositionally biased region" description="Gly residues" evidence="2">
    <location>
        <begin position="47"/>
        <end position="57"/>
    </location>
</feature>
<accession>A0A2P8AJZ8</accession>
<dbReference type="InterPro" id="IPR000467">
    <property type="entry name" value="G_patch_dom"/>
</dbReference>
<dbReference type="EMBL" id="NHZQ01000003">
    <property type="protein sequence ID" value="PSK60771.1"/>
    <property type="molecule type" value="Genomic_DNA"/>
</dbReference>
<dbReference type="AlphaFoldDB" id="A0A2P8AJZ8"/>
<dbReference type="SMART" id="SM00443">
    <property type="entry name" value="G_patch"/>
    <property type="match status" value="1"/>
</dbReference>
<feature type="compositionally biased region" description="Basic and acidic residues" evidence="2">
    <location>
        <begin position="1"/>
        <end position="12"/>
    </location>
</feature>
<dbReference type="GO" id="GO:0000390">
    <property type="term" value="P:spliceosomal complex disassembly"/>
    <property type="evidence" value="ECO:0007669"/>
    <property type="project" value="InterPro"/>
</dbReference>
<evidence type="ECO:0000259" key="3">
    <source>
        <dbReference type="PROSITE" id="PS50174"/>
    </source>
</evidence>
<dbReference type="Pfam" id="PF07842">
    <property type="entry name" value="GCFC"/>
    <property type="match status" value="1"/>
</dbReference>
<dbReference type="PROSITE" id="PS50174">
    <property type="entry name" value="G_PATCH"/>
    <property type="match status" value="1"/>
</dbReference>
<dbReference type="OrthoDB" id="4822at2759"/>
<comment type="similarity">
    <text evidence="1">Belongs to the TFP11/STIP family.</text>
</comment>
<feature type="region of interest" description="Disordered" evidence="2">
    <location>
        <begin position="1"/>
        <end position="116"/>
    </location>
</feature>
<dbReference type="Proteomes" id="UP000243723">
    <property type="component" value="Unassembled WGS sequence"/>
</dbReference>
<evidence type="ECO:0000256" key="1">
    <source>
        <dbReference type="ARBA" id="ARBA00010900"/>
    </source>
</evidence>
<dbReference type="InterPro" id="IPR045211">
    <property type="entry name" value="TFP11/STIP/Ntr1"/>
</dbReference>
<sequence>MDERPSFKRKGDFASAGARKTPKMSDQPKSGKMSFAQRMMAKMGHVEGQGLGKGGEGIINPIEVKQRPQGAGVGAVKEKTEQYKQEQKRAAEARGEEYEDSSEEERKARRKRKERVKAVGRGGVGGMGAQRRKVKYQTVEEVQAAAPGLELPKAMLGSIVDATGNQTKLLTSTAGLMSGGMVKAETEEEKIKKRERMELEAFIEAWHGLQERKLHLEQHEGQLQLELTQMEEDIGKMKSAVTALAGLEISADEVAEESPNTWKGAIARVLDLQERHKHEIDSCGLGDAAVALLSPLFKQKVDDWDPLEQPSHIVEDLMKLRPILGISADDELATNGEMDPSLRRYRKQKATTAYETLVYRTWLPKVRTTVTAWDTRDPQPMINLMQSWRPVLPTFIYGSITDQLLVPKLSTALKSWSPRKRESSAPHIWLFPWLPLLPPNHLDSSSSTSLLTEVKRALRSALGKWDLRAGTLPGLSQWSSLINLSDLLVRHLLPRLAAHLSANLEIDPSDQKVDALDAVLAWKEYFKPEILARLMVAELFPKLLSTLHQWLTSEGVDFEEIDPWLNWWKTKVLPTDINKTKDVQAGWARMDKMINDALDIVEAGGNLATALAPPAAGPSKPIVKDERVKKVVDEGRTETGARKMERAEVTFKDEVEAWCAEEDLMMVPLREAHHGTGNPLFRITASVTGKGGVVVFVGGDVLWAQVKGDREKFRPIELGPVLAKRAEGK</sequence>
<evidence type="ECO:0000256" key="2">
    <source>
        <dbReference type="SAM" id="MobiDB-lite"/>
    </source>
</evidence>
<organism evidence="4 5">
    <name type="scientific">Elsinoe australis</name>
    <dbReference type="NCBI Taxonomy" id="40998"/>
    <lineage>
        <taxon>Eukaryota</taxon>
        <taxon>Fungi</taxon>
        <taxon>Dikarya</taxon>
        <taxon>Ascomycota</taxon>
        <taxon>Pezizomycotina</taxon>
        <taxon>Dothideomycetes</taxon>
        <taxon>Dothideomycetidae</taxon>
        <taxon>Myriangiales</taxon>
        <taxon>Elsinoaceae</taxon>
        <taxon>Elsinoe</taxon>
    </lineage>
</organism>
<gene>
    <name evidence="4" type="ORF">B9Z65_921</name>
</gene>
<dbReference type="GO" id="GO:0071008">
    <property type="term" value="C:U2-type post-mRNA release spliceosomal complex"/>
    <property type="evidence" value="ECO:0007669"/>
    <property type="project" value="TreeGrafter"/>
</dbReference>
<dbReference type="InterPro" id="IPR022783">
    <property type="entry name" value="GCFC_dom"/>
</dbReference>
<evidence type="ECO:0000313" key="4">
    <source>
        <dbReference type="EMBL" id="PSK60771.1"/>
    </source>
</evidence>
<dbReference type="Pfam" id="PF01585">
    <property type="entry name" value="G-patch"/>
    <property type="match status" value="1"/>
</dbReference>
<evidence type="ECO:0000313" key="5">
    <source>
        <dbReference type="Proteomes" id="UP000243723"/>
    </source>
</evidence>
<dbReference type="PANTHER" id="PTHR23329">
    <property type="entry name" value="TUFTELIN-INTERACTING PROTEIN 11-RELATED"/>
    <property type="match status" value="1"/>
</dbReference>
<feature type="domain" description="G-patch" evidence="3">
    <location>
        <begin position="32"/>
        <end position="78"/>
    </location>
</feature>
<protein>
    <recommendedName>
        <fullName evidence="3">G-patch domain-containing protein</fullName>
    </recommendedName>
</protein>
<reference evidence="4 5" key="1">
    <citation type="submission" date="2017-05" db="EMBL/GenBank/DDBJ databases">
        <title>Draft genome sequence of Elsinoe australis.</title>
        <authorList>
            <person name="Cheng Q."/>
        </authorList>
    </citation>
    <scope>NUCLEOTIDE SEQUENCE [LARGE SCALE GENOMIC DNA]</scope>
    <source>
        <strain evidence="4 5">NL1</strain>
    </source>
</reference>
<dbReference type="GO" id="GO:0003676">
    <property type="term" value="F:nucleic acid binding"/>
    <property type="evidence" value="ECO:0007669"/>
    <property type="project" value="InterPro"/>
</dbReference>
<feature type="compositionally biased region" description="Basic and acidic residues" evidence="2">
    <location>
        <begin position="76"/>
        <end position="96"/>
    </location>
</feature>
<keyword evidence="5" id="KW-1185">Reference proteome</keyword>
<dbReference type="STRING" id="40998.A0A2P8AJZ8"/>
<name>A0A2P8AJZ8_9PEZI</name>
<comment type="caution">
    <text evidence="4">The sequence shown here is derived from an EMBL/GenBank/DDBJ whole genome shotgun (WGS) entry which is preliminary data.</text>
</comment>
<dbReference type="PANTHER" id="PTHR23329:SF1">
    <property type="entry name" value="TUFTELIN-INTERACTING PROTEIN 11"/>
    <property type="match status" value="1"/>
</dbReference>